<evidence type="ECO:0000256" key="4">
    <source>
        <dbReference type="ARBA" id="ARBA00023136"/>
    </source>
</evidence>
<evidence type="ECO:0000313" key="7">
    <source>
        <dbReference type="EMBL" id="ESO02463.1"/>
    </source>
</evidence>
<evidence type="ECO:0000256" key="3">
    <source>
        <dbReference type="ARBA" id="ARBA00023034"/>
    </source>
</evidence>
<dbReference type="InterPro" id="IPR048485">
    <property type="entry name" value="COG5_helical"/>
</dbReference>
<dbReference type="Pfam" id="PF10392">
    <property type="entry name" value="COG5_N"/>
    <property type="match status" value="1"/>
</dbReference>
<dbReference type="KEGG" id="hro:HELRODRAFT_188714"/>
<dbReference type="OrthoDB" id="18786at2759"/>
<keyword evidence="9" id="KW-1185">Reference proteome</keyword>
<dbReference type="HOGENOM" id="CLU_009839_1_1_1"/>
<dbReference type="EnsemblMetazoa" id="HelroT188714">
    <property type="protein sequence ID" value="HelroP188714"/>
    <property type="gene ID" value="HelroG188714"/>
</dbReference>
<reference evidence="9" key="1">
    <citation type="submission" date="2012-12" db="EMBL/GenBank/DDBJ databases">
        <authorList>
            <person name="Hellsten U."/>
            <person name="Grimwood J."/>
            <person name="Chapman J.A."/>
            <person name="Shapiro H."/>
            <person name="Aerts A."/>
            <person name="Otillar R.P."/>
            <person name="Terry A.Y."/>
            <person name="Boore J.L."/>
            <person name="Simakov O."/>
            <person name="Marletaz F."/>
            <person name="Cho S.-J."/>
            <person name="Edsinger-Gonzales E."/>
            <person name="Havlak P."/>
            <person name="Kuo D.-H."/>
            <person name="Larsson T."/>
            <person name="Lv J."/>
            <person name="Arendt D."/>
            <person name="Savage R."/>
            <person name="Osoegawa K."/>
            <person name="de Jong P."/>
            <person name="Lindberg D.R."/>
            <person name="Seaver E.C."/>
            <person name="Weisblat D.A."/>
            <person name="Putnam N.H."/>
            <person name="Grigoriev I.V."/>
            <person name="Rokhsar D.S."/>
        </authorList>
    </citation>
    <scope>NUCLEOTIDE SEQUENCE</scope>
</reference>
<protein>
    <recommendedName>
        <fullName evidence="2">Conserved oligomeric Golgi complex subunit 5</fullName>
    </recommendedName>
</protein>
<evidence type="ECO:0000256" key="2">
    <source>
        <dbReference type="ARBA" id="ARBA00020974"/>
    </source>
</evidence>
<keyword evidence="4" id="KW-0472">Membrane</keyword>
<reference evidence="8" key="3">
    <citation type="submission" date="2015-06" db="UniProtKB">
        <authorList>
            <consortium name="EnsemblMetazoa"/>
        </authorList>
    </citation>
    <scope>IDENTIFICATION</scope>
</reference>
<dbReference type="CTD" id="20211002"/>
<dbReference type="FunCoup" id="T1FQA5">
    <property type="interactions" value="802"/>
</dbReference>
<gene>
    <name evidence="8" type="primary">20211002</name>
    <name evidence="7" type="ORF">HELRODRAFT_188714</name>
</gene>
<comment type="subcellular location">
    <subcellularLocation>
        <location evidence="1">Golgi apparatus membrane</location>
        <topology evidence="1">Peripheral membrane protein</topology>
    </subcellularLocation>
</comment>
<dbReference type="PANTHER" id="PTHR13228">
    <property type="entry name" value="CONSERVED OLIGOMERIC GOLGI COMPLEX COMPONENT 5"/>
    <property type="match status" value="1"/>
</dbReference>
<dbReference type="EMBL" id="KB096742">
    <property type="protein sequence ID" value="ESO02463.1"/>
    <property type="molecule type" value="Genomic_DNA"/>
</dbReference>
<dbReference type="STRING" id="6412.T1FQA5"/>
<dbReference type="InParanoid" id="T1FQA5"/>
<sequence length="809" mass="91026">MDNPENFILDQLTKDDSFKAFTENEFDAKSYATKIIEGQFVSQQLANLSEGINLLNKEIHRQVSDHHEDLLSQATGIEALESVLQTMQTRSHSLLSALERIRSVVLDPYCKIVARTQQLKRLQETCGMLRQIVRVIYISKRLQAQLQGGNKEITKAAQSINELDYVSTNGYDLSNIDVIEPDRKLLKLARKQVEGQSVKMLEQGMILQNQTQVATALQIFYNLNTLETTIDKTMSDIINRVRDNLKSSLDINNLVYQGDRRGGPGKVSGLSSGNTAALRAAFWMSLEKLMDELYSSYSQVLHLQKVLSRKRDPVTHALLLEHLKSNVDSNYSNLLKNFWLQITKLLSDEFNKSAENSPYLKQALEGEYPKLLRLFNDLWRRINSLGGHVTFDSTLIGGSEILENGGVGENGKMADEDYDPEKELIDCANQFETTYLSKSLSRLFDPINIVFSSNSSNIPNDNDIEGIVRAISSELAVSSFDSKLCTSIARNVGKTIILTCSKFEQLIMIGGEATQVIGPPTEPQKYNANIANSLYKFYQASNKVFSNMPSLPAHVIQHLNEVLQGVNDLIVNTYQPLLTSVGSAIEDILLTMHNEDFSQPLPADNGQQQQVSLYMKELQLFISRVAATYISLYQCADLIMQSLNQTARRCLDLFVRHTTLIWYLGEGGKRRLANDYAQIEVAVGPLCNKMADLGRSYRLVRTVRPMLFQAPETIVQSPSLGDSVPVSLVLNMLFSRGHPNLRPAYQTAGWNCSRYSKWLDDHPNEKDRLHFIRGSLESYALSITNRGGKEFVAIYPYMIELLQKGLTSL</sequence>
<dbReference type="GO" id="GO:0017119">
    <property type="term" value="C:Golgi transport complex"/>
    <property type="evidence" value="ECO:0000318"/>
    <property type="project" value="GO_Central"/>
</dbReference>
<evidence type="ECO:0000313" key="8">
    <source>
        <dbReference type="EnsemblMetazoa" id="HelroP188714"/>
    </source>
</evidence>
<dbReference type="eggNOG" id="KOG2211">
    <property type="taxonomic scope" value="Eukaryota"/>
</dbReference>
<dbReference type="InterPro" id="IPR019465">
    <property type="entry name" value="Cog5"/>
</dbReference>
<evidence type="ECO:0000313" key="9">
    <source>
        <dbReference type="Proteomes" id="UP000015101"/>
    </source>
</evidence>
<evidence type="ECO:0000259" key="5">
    <source>
        <dbReference type="Pfam" id="PF10392"/>
    </source>
</evidence>
<organism evidence="8 9">
    <name type="scientific">Helobdella robusta</name>
    <name type="common">Californian leech</name>
    <dbReference type="NCBI Taxonomy" id="6412"/>
    <lineage>
        <taxon>Eukaryota</taxon>
        <taxon>Metazoa</taxon>
        <taxon>Spiralia</taxon>
        <taxon>Lophotrochozoa</taxon>
        <taxon>Annelida</taxon>
        <taxon>Clitellata</taxon>
        <taxon>Hirudinea</taxon>
        <taxon>Rhynchobdellida</taxon>
        <taxon>Glossiphoniidae</taxon>
        <taxon>Helobdella</taxon>
    </lineage>
</organism>
<evidence type="ECO:0000256" key="1">
    <source>
        <dbReference type="ARBA" id="ARBA00004395"/>
    </source>
</evidence>
<dbReference type="AlphaFoldDB" id="T1FQA5"/>
<dbReference type="InterPro" id="IPR049176">
    <property type="entry name" value="COG5_N"/>
</dbReference>
<feature type="domain" description="Conserved oligomeric Golgi complex subunit 5 helical" evidence="6">
    <location>
        <begin position="173"/>
        <end position="379"/>
    </location>
</feature>
<feature type="domain" description="Conserved oligomeric Golgi complex subunit 5 N-terminal" evidence="5">
    <location>
        <begin position="20"/>
        <end position="142"/>
    </location>
</feature>
<dbReference type="GO" id="GO:0000139">
    <property type="term" value="C:Golgi membrane"/>
    <property type="evidence" value="ECO:0007669"/>
    <property type="project" value="UniProtKB-SubCell"/>
</dbReference>
<proteinExistence type="predicted"/>
<keyword evidence="3" id="KW-0333">Golgi apparatus</keyword>
<accession>T1FQA5</accession>
<dbReference type="GO" id="GO:0006891">
    <property type="term" value="P:intra-Golgi vesicle-mediated transport"/>
    <property type="evidence" value="ECO:0000318"/>
    <property type="project" value="GO_Central"/>
</dbReference>
<dbReference type="Proteomes" id="UP000015101">
    <property type="component" value="Unassembled WGS sequence"/>
</dbReference>
<dbReference type="RefSeq" id="XP_009019871.1">
    <property type="nucleotide sequence ID" value="XM_009021623.1"/>
</dbReference>
<evidence type="ECO:0000259" key="6">
    <source>
        <dbReference type="Pfam" id="PF20649"/>
    </source>
</evidence>
<dbReference type="PANTHER" id="PTHR13228:SF3">
    <property type="entry name" value="CONSERVED OLIGOMERIC GOLGI COMPLEX SUBUNIT 5"/>
    <property type="match status" value="1"/>
</dbReference>
<dbReference type="OMA" id="MMVEYFE"/>
<dbReference type="Pfam" id="PF20649">
    <property type="entry name" value="COG5_C"/>
    <property type="match status" value="1"/>
</dbReference>
<dbReference type="EMBL" id="AMQM01000890">
    <property type="status" value="NOT_ANNOTATED_CDS"/>
    <property type="molecule type" value="Genomic_DNA"/>
</dbReference>
<name>T1FQA5_HELRO</name>
<reference evidence="7 9" key="2">
    <citation type="journal article" date="2013" name="Nature">
        <title>Insights into bilaterian evolution from three spiralian genomes.</title>
        <authorList>
            <person name="Simakov O."/>
            <person name="Marletaz F."/>
            <person name="Cho S.J."/>
            <person name="Edsinger-Gonzales E."/>
            <person name="Havlak P."/>
            <person name="Hellsten U."/>
            <person name="Kuo D.H."/>
            <person name="Larsson T."/>
            <person name="Lv J."/>
            <person name="Arendt D."/>
            <person name="Savage R."/>
            <person name="Osoegawa K."/>
            <person name="de Jong P."/>
            <person name="Grimwood J."/>
            <person name="Chapman J.A."/>
            <person name="Shapiro H."/>
            <person name="Aerts A."/>
            <person name="Otillar R.P."/>
            <person name="Terry A.Y."/>
            <person name="Boore J.L."/>
            <person name="Grigoriev I.V."/>
            <person name="Lindberg D.R."/>
            <person name="Seaver E.C."/>
            <person name="Weisblat D.A."/>
            <person name="Putnam N.H."/>
            <person name="Rokhsar D.S."/>
        </authorList>
    </citation>
    <scope>NUCLEOTIDE SEQUENCE</scope>
</reference>
<dbReference type="GeneID" id="20211002"/>